<name>A0A2W7RNC5_9RHOB</name>
<evidence type="ECO:0000313" key="1">
    <source>
        <dbReference type="EMBL" id="PZX39482.1"/>
    </source>
</evidence>
<proteinExistence type="predicted"/>
<gene>
    <name evidence="1" type="ORF">LY56_02649</name>
</gene>
<dbReference type="Proteomes" id="UP000249364">
    <property type="component" value="Unassembled WGS sequence"/>
</dbReference>
<reference evidence="1 2" key="1">
    <citation type="submission" date="2018-06" db="EMBL/GenBank/DDBJ databases">
        <title>Genomic Encyclopedia of Archaeal and Bacterial Type Strains, Phase II (KMG-II): from individual species to whole genera.</title>
        <authorList>
            <person name="Goeker M."/>
        </authorList>
    </citation>
    <scope>NUCLEOTIDE SEQUENCE [LARGE SCALE GENOMIC DNA]</scope>
    <source>
        <strain evidence="1 2">DSM 13087</strain>
    </source>
</reference>
<dbReference type="EMBL" id="QKZQ01000013">
    <property type="protein sequence ID" value="PZX39482.1"/>
    <property type="molecule type" value="Genomic_DNA"/>
</dbReference>
<evidence type="ECO:0000313" key="2">
    <source>
        <dbReference type="Proteomes" id="UP000249364"/>
    </source>
</evidence>
<keyword evidence="2" id="KW-1185">Reference proteome</keyword>
<sequence length="40" mass="4385">MVVSGVFAAYIIRIRDFAPPTVPRFGGADMTERDAHGICF</sequence>
<comment type="caution">
    <text evidence="1">The sequence shown here is derived from an EMBL/GenBank/DDBJ whole genome shotgun (WGS) entry which is preliminary data.</text>
</comment>
<organism evidence="1 2">
    <name type="scientific">Roseinatronobacter thiooxidans</name>
    <dbReference type="NCBI Taxonomy" id="121821"/>
    <lineage>
        <taxon>Bacteria</taxon>
        <taxon>Pseudomonadati</taxon>
        <taxon>Pseudomonadota</taxon>
        <taxon>Alphaproteobacteria</taxon>
        <taxon>Rhodobacterales</taxon>
        <taxon>Paracoccaceae</taxon>
        <taxon>Roseinatronobacter</taxon>
    </lineage>
</organism>
<accession>A0A2W7RNC5</accession>
<dbReference type="AlphaFoldDB" id="A0A2W7RNC5"/>
<protein>
    <submittedName>
        <fullName evidence="1">Uncharacterized protein</fullName>
    </submittedName>
</protein>